<dbReference type="Pfam" id="PF00258">
    <property type="entry name" value="Flavodoxin_1"/>
    <property type="match status" value="1"/>
</dbReference>
<evidence type="ECO:0000256" key="2">
    <source>
        <dbReference type="ARBA" id="ARBA00001962"/>
    </source>
</evidence>
<dbReference type="Proteomes" id="UP000008718">
    <property type="component" value="Chromosome"/>
</dbReference>
<dbReference type="eggNOG" id="COG0426">
    <property type="taxonomic scope" value="Bacteria"/>
</dbReference>
<evidence type="ECO:0000313" key="8">
    <source>
        <dbReference type="EMBL" id="ADQ79424.1"/>
    </source>
</evidence>
<keyword evidence="9" id="KW-1185">Reference proteome</keyword>
<dbReference type="PROSITE" id="PS50902">
    <property type="entry name" value="FLAVODOXIN_LIKE"/>
    <property type="match status" value="1"/>
</dbReference>
<evidence type="ECO:0000256" key="6">
    <source>
        <dbReference type="ARBA" id="ARBA00023004"/>
    </source>
</evidence>
<gene>
    <name evidence="8" type="ordered locus">Palpr_1277</name>
</gene>
<evidence type="ECO:0000256" key="4">
    <source>
        <dbReference type="ARBA" id="ARBA00022448"/>
    </source>
</evidence>
<evidence type="ECO:0000259" key="7">
    <source>
        <dbReference type="PROSITE" id="PS50902"/>
    </source>
</evidence>
<dbReference type="OrthoDB" id="9807946at2"/>
<dbReference type="GO" id="GO:0009055">
    <property type="term" value="F:electron transfer activity"/>
    <property type="evidence" value="ECO:0007669"/>
    <property type="project" value="InterPro"/>
</dbReference>
<organism evidence="8 9">
    <name type="scientific">Paludibacter propionicigenes (strain DSM 17365 / JCM 13257 / WB4)</name>
    <dbReference type="NCBI Taxonomy" id="694427"/>
    <lineage>
        <taxon>Bacteria</taxon>
        <taxon>Pseudomonadati</taxon>
        <taxon>Bacteroidota</taxon>
        <taxon>Bacteroidia</taxon>
        <taxon>Bacteroidales</taxon>
        <taxon>Paludibacteraceae</taxon>
        <taxon>Paludibacter</taxon>
    </lineage>
</organism>
<evidence type="ECO:0000256" key="5">
    <source>
        <dbReference type="ARBA" id="ARBA00022982"/>
    </source>
</evidence>
<evidence type="ECO:0000256" key="3">
    <source>
        <dbReference type="ARBA" id="ARBA00007121"/>
    </source>
</evidence>
<protein>
    <submittedName>
        <fullName evidence="8">Flavodoxin/nitric oxide synthase</fullName>
    </submittedName>
</protein>
<dbReference type="Gene3D" id="3.40.50.360">
    <property type="match status" value="1"/>
</dbReference>
<dbReference type="HOGENOM" id="CLU_017490_1_0_10"/>
<dbReference type="InterPro" id="IPR036866">
    <property type="entry name" value="RibonucZ/Hydroxyglut_hydro"/>
</dbReference>
<accession>E4T3Y0</accession>
<dbReference type="SUPFAM" id="SSF56281">
    <property type="entry name" value="Metallo-hydrolase/oxidoreductase"/>
    <property type="match status" value="1"/>
</dbReference>
<dbReference type="PIRSF" id="PIRSF005243">
    <property type="entry name" value="ROO"/>
    <property type="match status" value="1"/>
</dbReference>
<dbReference type="CDD" id="cd07709">
    <property type="entry name" value="flavodiiron_proteins_MBL-fold"/>
    <property type="match status" value="1"/>
</dbReference>
<dbReference type="GO" id="GO:0046872">
    <property type="term" value="F:metal ion binding"/>
    <property type="evidence" value="ECO:0007669"/>
    <property type="project" value="InterPro"/>
</dbReference>
<dbReference type="InterPro" id="IPR016440">
    <property type="entry name" value="Rubredoxin-O_OxRdtase"/>
</dbReference>
<dbReference type="AlphaFoldDB" id="E4T3Y0"/>
<keyword evidence="6" id="KW-0408">Iron</keyword>
<keyword evidence="4" id="KW-0813">Transport</keyword>
<dbReference type="RefSeq" id="WP_013444793.1">
    <property type="nucleotide sequence ID" value="NC_014734.1"/>
</dbReference>
<dbReference type="InterPro" id="IPR001279">
    <property type="entry name" value="Metallo-B-lactamas"/>
</dbReference>
<dbReference type="PANTHER" id="PTHR32145">
    <property type="entry name" value="DIFLAVIN FLAVOPROTEIN A 2-RELATED"/>
    <property type="match status" value="1"/>
</dbReference>
<dbReference type="InterPro" id="IPR001226">
    <property type="entry name" value="Flavodoxin_CS"/>
</dbReference>
<sequence>MFKNQQIAKDIYYVGVNDRQKHKFENMIPLPNGVSYNAYLIVDEKTALVDTVDISFGDIFIDKIQSQLQGKPLDYLIINHMEPDHSGSIRLIRKYYPDMVIVGNNKTLSMVDGYYGVTDNMLEIKDGQILSLGSHKLEFHFTPMVHWPETMMTYDKTEKVLFSGDAFGAFGTLDGAVMDTDLNVDKYWDEMARYYSNIVGKYGNPIQKALKKLTPLELNLICSTHGPVWKEHITEVVDMYDQFSRYHGKDGVVIIYGSMYGNTELMAETVAQGVAEAGVKNIIIHNVSKSDPSVIIRDVFKYKGLIVGSPTYSNELYPEVESLLRKIEIRGVKNRVFGCFGSFTWASAAVKRLTTFVETMKWQSAEITVDEKQGLKTDKYEACLELGRQVAELMKNHVDEPEHCV</sequence>
<evidence type="ECO:0000313" key="9">
    <source>
        <dbReference type="Proteomes" id="UP000008718"/>
    </source>
</evidence>
<dbReference type="InterPro" id="IPR008254">
    <property type="entry name" value="Flavodoxin/NO_synth"/>
</dbReference>
<name>E4T3Y0_PALPW</name>
<dbReference type="InterPro" id="IPR029039">
    <property type="entry name" value="Flavoprotein-like_sf"/>
</dbReference>
<dbReference type="PROSITE" id="PS00201">
    <property type="entry name" value="FLAVODOXIN"/>
    <property type="match status" value="1"/>
</dbReference>
<proteinExistence type="inferred from homology"/>
<comment type="cofactor">
    <cofactor evidence="1">
        <name>FMN</name>
        <dbReference type="ChEBI" id="CHEBI:58210"/>
    </cofactor>
</comment>
<comment type="similarity">
    <text evidence="3">In the N-terminal section; belongs to the zinc metallo-hydrolase group 3 family.</text>
</comment>
<dbReference type="SUPFAM" id="SSF52218">
    <property type="entry name" value="Flavoproteins"/>
    <property type="match status" value="1"/>
</dbReference>
<dbReference type="InterPro" id="IPR051285">
    <property type="entry name" value="NADH_oxidoreductase_modular"/>
</dbReference>
<dbReference type="EMBL" id="CP002345">
    <property type="protein sequence ID" value="ADQ79424.1"/>
    <property type="molecule type" value="Genomic_DNA"/>
</dbReference>
<dbReference type="Gene3D" id="3.60.15.10">
    <property type="entry name" value="Ribonuclease Z/Hydroxyacylglutathione hydrolase-like"/>
    <property type="match status" value="1"/>
</dbReference>
<feature type="domain" description="Flavodoxin-like" evidence="7">
    <location>
        <begin position="252"/>
        <end position="391"/>
    </location>
</feature>
<reference evidence="8 9" key="2">
    <citation type="journal article" date="2011" name="Stand. Genomic Sci.">
        <title>Complete genome sequence of Paludibacter propionicigenes type strain (WB4).</title>
        <authorList>
            <person name="Gronow S."/>
            <person name="Munk C."/>
            <person name="Lapidus A."/>
            <person name="Nolan M."/>
            <person name="Lucas S."/>
            <person name="Hammon N."/>
            <person name="Deshpande S."/>
            <person name="Cheng J.F."/>
            <person name="Tapia R."/>
            <person name="Han C."/>
            <person name="Goodwin L."/>
            <person name="Pitluck S."/>
            <person name="Liolios K."/>
            <person name="Ivanova N."/>
            <person name="Mavromatis K."/>
            <person name="Mikhailova N."/>
            <person name="Pati A."/>
            <person name="Chen A."/>
            <person name="Palaniappan K."/>
            <person name="Land M."/>
            <person name="Hauser L."/>
            <person name="Chang Y.J."/>
            <person name="Jeffries C.D."/>
            <person name="Brambilla E."/>
            <person name="Rohde M."/>
            <person name="Goker M."/>
            <person name="Detter J.C."/>
            <person name="Woyke T."/>
            <person name="Bristow J."/>
            <person name="Eisen J.A."/>
            <person name="Markowitz V."/>
            <person name="Hugenholtz P."/>
            <person name="Kyrpides N.C."/>
            <person name="Klenk H.P."/>
        </authorList>
    </citation>
    <scope>NUCLEOTIDE SEQUENCE [LARGE SCALE GENOMIC DNA]</scope>
    <source>
        <strain evidence="9">DSM 17365 / JCM 13257 / WB4</strain>
    </source>
</reference>
<dbReference type="PANTHER" id="PTHR32145:SF11">
    <property type="entry name" value="DIFLAVIN FLAVOPROTEIN A 2-RELATED"/>
    <property type="match status" value="1"/>
</dbReference>
<evidence type="ECO:0000256" key="1">
    <source>
        <dbReference type="ARBA" id="ARBA00001917"/>
    </source>
</evidence>
<reference key="1">
    <citation type="submission" date="2010-11" db="EMBL/GenBank/DDBJ databases">
        <title>The complete genome of Paludibacter propionicigenes DSM 17365.</title>
        <authorList>
            <consortium name="US DOE Joint Genome Institute (JGI-PGF)"/>
            <person name="Lucas S."/>
            <person name="Copeland A."/>
            <person name="Lapidus A."/>
            <person name="Bruce D."/>
            <person name="Goodwin L."/>
            <person name="Pitluck S."/>
            <person name="Kyrpides N."/>
            <person name="Mavromatis K."/>
            <person name="Ivanova N."/>
            <person name="Munk A.C."/>
            <person name="Brettin T."/>
            <person name="Detter J.C."/>
            <person name="Han C."/>
            <person name="Tapia R."/>
            <person name="Land M."/>
            <person name="Hauser L."/>
            <person name="Markowitz V."/>
            <person name="Cheng J.-F."/>
            <person name="Hugenholtz P."/>
            <person name="Woyke T."/>
            <person name="Wu D."/>
            <person name="Gronow S."/>
            <person name="Wellnitz S."/>
            <person name="Brambilla E."/>
            <person name="Klenk H.-P."/>
            <person name="Eisen J.A."/>
        </authorList>
    </citation>
    <scope>NUCLEOTIDE SEQUENCE</scope>
    <source>
        <strain>WB4</strain>
    </source>
</reference>
<dbReference type="SMART" id="SM00849">
    <property type="entry name" value="Lactamase_B"/>
    <property type="match status" value="1"/>
</dbReference>
<keyword evidence="5" id="KW-0249">Electron transport</keyword>
<dbReference type="KEGG" id="ppn:Palpr_1277"/>
<dbReference type="InterPro" id="IPR045761">
    <property type="entry name" value="ODP_dom"/>
</dbReference>
<dbReference type="GO" id="GO:0016491">
    <property type="term" value="F:oxidoreductase activity"/>
    <property type="evidence" value="ECO:0007669"/>
    <property type="project" value="InterPro"/>
</dbReference>
<dbReference type="GO" id="GO:0010181">
    <property type="term" value="F:FMN binding"/>
    <property type="evidence" value="ECO:0007669"/>
    <property type="project" value="InterPro"/>
</dbReference>
<comment type="cofactor">
    <cofactor evidence="2">
        <name>Fe cation</name>
        <dbReference type="ChEBI" id="CHEBI:24875"/>
    </cofactor>
</comment>
<dbReference type="STRING" id="694427.Palpr_1277"/>
<dbReference type="Pfam" id="PF19583">
    <property type="entry name" value="ODP"/>
    <property type="match status" value="1"/>
</dbReference>